<sequence length="736" mass="85136">MPCTHSTPKMRLFFDPDSVQGSKVKMGLKPIKRRESDRQFLIKFLAFFIDSHYWCCAHPRKEEETVIEIVYPTKNHPLVIPQEDEVAQASLRFYDKRFASETSGEDSYNDCMEAAQKRWKQRKDSGWYKKYVKIVNWDDAEPCVCCGDKRAPGRKAYIESNARFALMDYSFLSQNAKTTAENEDVLTDLHMTRPPRIFQVVWFVPHPTLEANMPSLLPKVEVDRKILSALRNTNDENPSPPSFGFNLPSDISNYLLTVLQESCDRSTLFHLSLVNKQFYQIFSPLVYERIEISEWNMRKVFAGMILDAVESEEYLERPAMRLIREPKPTVSDEEITGSLGCLAMCFGPRKPKPETRLASGAEGQKKKMSSAELAREVDKIQDERRERDYERYDGTSFGRDLISIWNRKKKLLNSVKHLRIRDIVAAREIAAYLGPRIKEQRSQSELHSSTSLQMGGYEKPEIFQNVKYLSFGFELLSSDKQSDVREPIHYGELAGLHEPPSSLRTMDRLMTKLRPTEVCGRWNVKQKMDRDKMVFTRDLECMCGVWKVERFTWHVYQRDELQGGHRKIKSSDNTDGRKIYQSHVIDSVEGIPNLQIVYTDICNCQVGCSRSHLGVGGNEDECWRELGYAALKIDHLGYGTTEDDHRAIELVGLPCLTSVTPDDMTQAALEIMDKMGFDGTEISLAERRWQDRYKWTRDHLLVIPDLEEGRCRCCERIQEDKFGIAFSMFGRKMRAL</sequence>
<gene>
    <name evidence="2" type="ORF">L486_08467</name>
</gene>
<reference evidence="3" key="2">
    <citation type="submission" date="2013-12" db="EMBL/GenBank/DDBJ databases">
        <title>Evolution of pathogenesis and genome organization in the Tremellales.</title>
        <authorList>
            <person name="Cuomo C."/>
            <person name="Litvintseva A."/>
            <person name="Heitman J."/>
            <person name="Chen Y."/>
            <person name="Sun S."/>
            <person name="Springer D."/>
            <person name="Dromer F."/>
            <person name="Young S."/>
            <person name="Zeng Q."/>
            <person name="Chapman S."/>
            <person name="Gujja S."/>
            <person name="Saif S."/>
            <person name="Birren B."/>
        </authorList>
    </citation>
    <scope>NUCLEOTIDE SEQUENCE [LARGE SCALE GENOMIC DNA]</scope>
    <source>
        <strain evidence="3">CBS 10435</strain>
    </source>
</reference>
<evidence type="ECO:0000313" key="2">
    <source>
        <dbReference type="EMBL" id="OCF54027.1"/>
    </source>
</evidence>
<dbReference type="OrthoDB" id="2564319at2759"/>
<name>A0A1B9IEZ0_9TREE</name>
<proteinExistence type="predicted"/>
<evidence type="ECO:0000256" key="1">
    <source>
        <dbReference type="SAM" id="MobiDB-lite"/>
    </source>
</evidence>
<feature type="region of interest" description="Disordered" evidence="1">
    <location>
        <begin position="353"/>
        <end position="377"/>
    </location>
</feature>
<accession>A0A1B9IEZ0</accession>
<dbReference type="Proteomes" id="UP000092583">
    <property type="component" value="Unassembled WGS sequence"/>
</dbReference>
<organism evidence="2 3">
    <name type="scientific">Kwoniella mangroviensis CBS 10435</name>
    <dbReference type="NCBI Taxonomy" id="1331196"/>
    <lineage>
        <taxon>Eukaryota</taxon>
        <taxon>Fungi</taxon>
        <taxon>Dikarya</taxon>
        <taxon>Basidiomycota</taxon>
        <taxon>Agaricomycotina</taxon>
        <taxon>Tremellomycetes</taxon>
        <taxon>Tremellales</taxon>
        <taxon>Cryptococcaceae</taxon>
        <taxon>Kwoniella</taxon>
    </lineage>
</organism>
<reference evidence="2 3" key="1">
    <citation type="submission" date="2013-07" db="EMBL/GenBank/DDBJ databases">
        <title>The Genome Sequence of Kwoniella mangroviensis CBS10435.</title>
        <authorList>
            <consortium name="The Broad Institute Genome Sequencing Platform"/>
            <person name="Cuomo C."/>
            <person name="Litvintseva A."/>
            <person name="Chen Y."/>
            <person name="Heitman J."/>
            <person name="Sun S."/>
            <person name="Springer D."/>
            <person name="Dromer F."/>
            <person name="Young S.K."/>
            <person name="Zeng Q."/>
            <person name="Gargeya S."/>
            <person name="Fitzgerald M."/>
            <person name="Abouelleil A."/>
            <person name="Alvarado L."/>
            <person name="Berlin A.M."/>
            <person name="Chapman S.B."/>
            <person name="Dewar J."/>
            <person name="Goldberg J."/>
            <person name="Griggs A."/>
            <person name="Gujja S."/>
            <person name="Hansen M."/>
            <person name="Howarth C."/>
            <person name="Imamovic A."/>
            <person name="Larimer J."/>
            <person name="McCowan C."/>
            <person name="Murphy C."/>
            <person name="Pearson M."/>
            <person name="Priest M."/>
            <person name="Roberts A."/>
            <person name="Saif S."/>
            <person name="Shea T."/>
            <person name="Sykes S."/>
            <person name="Wortman J."/>
            <person name="Nusbaum C."/>
            <person name="Birren B."/>
        </authorList>
    </citation>
    <scope>NUCLEOTIDE SEQUENCE [LARGE SCALE GENOMIC DNA]</scope>
    <source>
        <strain evidence="2 3">CBS 10435</strain>
    </source>
</reference>
<dbReference type="EMBL" id="KV700096">
    <property type="protein sequence ID" value="OCF54027.1"/>
    <property type="molecule type" value="Genomic_DNA"/>
</dbReference>
<keyword evidence="3" id="KW-1185">Reference proteome</keyword>
<protein>
    <submittedName>
        <fullName evidence="2">Uncharacterized protein</fullName>
    </submittedName>
</protein>
<dbReference type="AlphaFoldDB" id="A0A1B9IEZ0"/>
<evidence type="ECO:0000313" key="3">
    <source>
        <dbReference type="Proteomes" id="UP000092583"/>
    </source>
</evidence>